<feature type="binding site" evidence="4">
    <location>
        <position position="332"/>
    </location>
    <ligand>
        <name>S-adenosyl-L-methionine</name>
        <dbReference type="ChEBI" id="CHEBI:59789"/>
    </ligand>
</feature>
<gene>
    <name evidence="6" type="ORF">IE37_03385</name>
</gene>
<dbReference type="GO" id="GO:0070475">
    <property type="term" value="P:rRNA base methylation"/>
    <property type="evidence" value="ECO:0007669"/>
    <property type="project" value="TreeGrafter"/>
</dbReference>
<accession>A0A315XTV7</accession>
<dbReference type="Pfam" id="PF05958">
    <property type="entry name" value="tRNA_U5-meth_tr"/>
    <property type="match status" value="1"/>
</dbReference>
<organism evidence="6 7">
    <name type="scientific">Ruminococcus flavefaciens</name>
    <dbReference type="NCBI Taxonomy" id="1265"/>
    <lineage>
        <taxon>Bacteria</taxon>
        <taxon>Bacillati</taxon>
        <taxon>Bacillota</taxon>
        <taxon>Clostridia</taxon>
        <taxon>Eubacteriales</taxon>
        <taxon>Oscillospiraceae</taxon>
        <taxon>Ruminococcus</taxon>
    </lineage>
</organism>
<dbReference type="NCBIfam" id="TIGR00479">
    <property type="entry name" value="rumA"/>
    <property type="match status" value="1"/>
</dbReference>
<dbReference type="InterPro" id="IPR012340">
    <property type="entry name" value="NA-bd_OB-fold"/>
</dbReference>
<reference evidence="6 7" key="1">
    <citation type="submission" date="2018-05" db="EMBL/GenBank/DDBJ databases">
        <title>The Hungate 1000. A catalogue of reference genomes from the rumen microbiome.</title>
        <authorList>
            <person name="Kelly W."/>
        </authorList>
    </citation>
    <scope>NUCLEOTIDE SEQUENCE [LARGE SCALE GENOMIC DNA]</scope>
    <source>
        <strain evidence="6 7">SAb67</strain>
    </source>
</reference>
<keyword evidence="1 4" id="KW-0489">Methyltransferase</keyword>
<keyword evidence="3 4" id="KW-0949">S-adenosyl-L-methionine</keyword>
<dbReference type="Pfam" id="PF01938">
    <property type="entry name" value="TRAM"/>
    <property type="match status" value="1"/>
</dbReference>
<dbReference type="PROSITE" id="PS51687">
    <property type="entry name" value="SAM_MT_RNA_M5U"/>
    <property type="match status" value="1"/>
</dbReference>
<dbReference type="EMBL" id="QGDI01000020">
    <property type="protein sequence ID" value="PWJ09736.1"/>
    <property type="molecule type" value="Genomic_DNA"/>
</dbReference>
<name>A0A315XTV7_RUMFL</name>
<evidence type="ECO:0000259" key="5">
    <source>
        <dbReference type="PROSITE" id="PS50926"/>
    </source>
</evidence>
<dbReference type="SUPFAM" id="SSF53335">
    <property type="entry name" value="S-adenosyl-L-methionine-dependent methyltransferases"/>
    <property type="match status" value="1"/>
</dbReference>
<dbReference type="Gene3D" id="3.40.50.150">
    <property type="entry name" value="Vaccinia Virus protein VP39"/>
    <property type="match status" value="1"/>
</dbReference>
<dbReference type="PANTHER" id="PTHR11061">
    <property type="entry name" value="RNA M5U METHYLTRANSFERASE"/>
    <property type="match status" value="1"/>
</dbReference>
<dbReference type="PROSITE" id="PS50926">
    <property type="entry name" value="TRAM"/>
    <property type="match status" value="1"/>
</dbReference>
<proteinExistence type="inferred from homology"/>
<evidence type="ECO:0000256" key="4">
    <source>
        <dbReference type="PROSITE-ProRule" id="PRU01024"/>
    </source>
</evidence>
<dbReference type="InterPro" id="IPR029063">
    <property type="entry name" value="SAM-dependent_MTases_sf"/>
</dbReference>
<evidence type="ECO:0000256" key="1">
    <source>
        <dbReference type="ARBA" id="ARBA00022603"/>
    </source>
</evidence>
<dbReference type="Gene3D" id="2.40.50.140">
    <property type="entry name" value="Nucleic acid-binding proteins"/>
    <property type="match status" value="1"/>
</dbReference>
<evidence type="ECO:0000313" key="6">
    <source>
        <dbReference type="EMBL" id="PWJ09736.1"/>
    </source>
</evidence>
<dbReference type="SUPFAM" id="SSF50249">
    <property type="entry name" value="Nucleic acid-binding proteins"/>
    <property type="match status" value="1"/>
</dbReference>
<dbReference type="InterPro" id="IPR010280">
    <property type="entry name" value="U5_MeTrfase_fam"/>
</dbReference>
<dbReference type="PANTHER" id="PTHR11061:SF30">
    <property type="entry name" value="TRNA (URACIL(54)-C(5))-METHYLTRANSFERASE"/>
    <property type="match status" value="1"/>
</dbReference>
<keyword evidence="2 4" id="KW-0808">Transferase</keyword>
<evidence type="ECO:0000256" key="2">
    <source>
        <dbReference type="ARBA" id="ARBA00022679"/>
    </source>
</evidence>
<feature type="active site" description="Nucleophile" evidence="4">
    <location>
        <position position="407"/>
    </location>
</feature>
<feature type="domain" description="TRAM" evidence="5">
    <location>
        <begin position="1"/>
        <end position="59"/>
    </location>
</feature>
<feature type="binding site" evidence="4">
    <location>
        <position position="311"/>
    </location>
    <ligand>
        <name>S-adenosyl-L-methionine</name>
        <dbReference type="ChEBI" id="CHEBI:59789"/>
    </ligand>
</feature>
<dbReference type="AlphaFoldDB" id="A0A315XTV7"/>
<dbReference type="STRING" id="1265.SAMN02910280_0444"/>
<dbReference type="OrthoDB" id="9804590at2"/>
<dbReference type="FunFam" id="2.40.50.1070:FF:000003">
    <property type="entry name" value="23S rRNA (Uracil-5-)-methyltransferase RumA"/>
    <property type="match status" value="1"/>
</dbReference>
<comment type="caution">
    <text evidence="6">The sequence shown here is derived from an EMBL/GenBank/DDBJ whole genome shotgun (WGS) entry which is preliminary data.</text>
</comment>
<dbReference type="Gene3D" id="2.40.50.1070">
    <property type="match status" value="1"/>
</dbReference>
<evidence type="ECO:0000256" key="3">
    <source>
        <dbReference type="ARBA" id="ARBA00022691"/>
    </source>
</evidence>
<evidence type="ECO:0000313" key="7">
    <source>
        <dbReference type="Proteomes" id="UP000245720"/>
    </source>
</evidence>
<dbReference type="RefSeq" id="WP_109728043.1">
    <property type="nucleotide sequence ID" value="NZ_QGDI01000020.1"/>
</dbReference>
<dbReference type="CDD" id="cd02440">
    <property type="entry name" value="AdoMet_MTases"/>
    <property type="match status" value="1"/>
</dbReference>
<dbReference type="FunFam" id="3.40.50.150:FF:000009">
    <property type="entry name" value="23S rRNA (Uracil(1939)-C(5))-methyltransferase RlmD"/>
    <property type="match status" value="1"/>
</dbReference>
<comment type="similarity">
    <text evidence="4">Belongs to the class I-like SAM-binding methyltransferase superfamily. RNA M5U methyltransferase family.</text>
</comment>
<feature type="binding site" evidence="4">
    <location>
        <position position="380"/>
    </location>
    <ligand>
        <name>S-adenosyl-L-methionine</name>
        <dbReference type="ChEBI" id="CHEBI:59789"/>
    </ligand>
</feature>
<feature type="binding site" evidence="4">
    <location>
        <position position="282"/>
    </location>
    <ligand>
        <name>S-adenosyl-L-methionine</name>
        <dbReference type="ChEBI" id="CHEBI:59789"/>
    </ligand>
</feature>
<dbReference type="Proteomes" id="UP000245720">
    <property type="component" value="Unassembled WGS sequence"/>
</dbReference>
<sequence>MPEKNQVCTAEITGLTSEGSGVCRVDGIAVFVPGTAVGDIAEIKIVKVLKSYAFGIVERIVTPSPDRVENTCSVYKKCGGCLLRHISYESECRTKDGIVRDAFTRIGGLSPEFDSFLGAETTEHYRNKAQYPLAVQDGRAVCGFYAPRSHRLVPVTDCALQPEVFGDILRTVLGYINEKKLPVYDETTGSGIMRHIYLRRGAHSGEIMVCLVVRKDVSRQLSSLCRLLTESFSEIKSIVMNINPKKTNVILGDSCVTLWGSDTISDTMCGNTVEISSLSFYQVNTLQAERLYAKALEYAQPDGSEVIADLYCGAGTIGLSMAEKAAKIVGVEIIPQAVENAKRNAQRNNITNAEFHCGDAGEVFGKLRKQGCAPHIIVVDPPRKGCSQETVDLIAEAAPKRIVMISCNPATAARDAKLLSEKGYSVDKVCGVDLFPRTGHVECVVLMSRRNK</sequence>
<protein>
    <submittedName>
        <fullName evidence="6">23S rRNA (Uracil1939-C5)-methyltransferase</fullName>
    </submittedName>
</protein>
<dbReference type="GO" id="GO:0070041">
    <property type="term" value="F:rRNA (uridine-C5-)-methyltransferase activity"/>
    <property type="evidence" value="ECO:0007669"/>
    <property type="project" value="TreeGrafter"/>
</dbReference>
<dbReference type="InterPro" id="IPR002792">
    <property type="entry name" value="TRAM_dom"/>
</dbReference>